<gene>
    <name evidence="2" type="ORF">C3H57_08360</name>
</gene>
<evidence type="ECO:0000313" key="3">
    <source>
        <dbReference type="Proteomes" id="UP000288507"/>
    </source>
</evidence>
<evidence type="ECO:0000313" key="2">
    <source>
        <dbReference type="EMBL" id="RTJ78309.1"/>
    </source>
</evidence>
<keyword evidence="1" id="KW-0472">Membrane</keyword>
<organism evidence="2 3">
    <name type="scientific">Campylobacter jejuni</name>
    <dbReference type="NCBI Taxonomy" id="197"/>
    <lineage>
        <taxon>Bacteria</taxon>
        <taxon>Pseudomonadati</taxon>
        <taxon>Campylobacterota</taxon>
        <taxon>Epsilonproteobacteria</taxon>
        <taxon>Campylobacterales</taxon>
        <taxon>Campylobacteraceae</taxon>
        <taxon>Campylobacter</taxon>
    </lineage>
</organism>
<dbReference type="Proteomes" id="UP000288507">
    <property type="component" value="Unassembled WGS sequence"/>
</dbReference>
<proteinExistence type="predicted"/>
<dbReference type="AlphaFoldDB" id="A0A431EAQ5"/>
<keyword evidence="1" id="KW-0812">Transmembrane</keyword>
<sequence length="204" mass="23382">MEKFIDTIRAVDPDGVISGIVVGVVLAFVYITIVNLARYLGDKLAWNNGICKACGEPWEYVELTDYYDDDLKNKIVQLYDCCNGHKLHVSPNFKGTKLRIKSFKVENFHNPVFRDFLLEHDIEIKIMKGSALLIDEGLAHPEETTSDTYIIYKNGNETAAITGHTYRVLSLTGTRSLLRRRSEIDIRYDLKELLDNGTFKRFKE</sequence>
<feature type="transmembrane region" description="Helical" evidence="1">
    <location>
        <begin position="16"/>
        <end position="37"/>
    </location>
</feature>
<reference evidence="2 3" key="1">
    <citation type="journal article" date="2019" name="Appl. Environ. Microbiol.">
        <title>Population genetics and characterization of Campylobacter jejuni isolates in western jackdaws and game birds in Finland.</title>
        <authorList>
            <person name="Kovanen S."/>
            <person name="Rossi M."/>
            <person name="Pohja-Mykra M."/>
            <person name="Nieminen T."/>
            <person name="Raunio-Saarnisto M."/>
            <person name="Sauvala M."/>
            <person name="Fredriksson-Ahomaa M."/>
            <person name="Hanninen M.L."/>
            <person name="Kivisto R."/>
        </authorList>
    </citation>
    <scope>NUCLEOTIDE SEQUENCE [LARGE SCALE GENOMIC DNA]</scope>
    <source>
        <strain evidence="2 3">CB313</strain>
    </source>
</reference>
<accession>A0A431EAQ5</accession>
<name>A0A431EAQ5_CAMJU</name>
<dbReference type="EMBL" id="PRBV01000014">
    <property type="protein sequence ID" value="RTJ78309.1"/>
    <property type="molecule type" value="Genomic_DNA"/>
</dbReference>
<dbReference type="RefSeq" id="WP_126232426.1">
    <property type="nucleotide sequence ID" value="NZ_PRBV01000014.1"/>
</dbReference>
<evidence type="ECO:0000256" key="1">
    <source>
        <dbReference type="SAM" id="Phobius"/>
    </source>
</evidence>
<keyword evidence="1" id="KW-1133">Transmembrane helix</keyword>
<comment type="caution">
    <text evidence="2">The sequence shown here is derived from an EMBL/GenBank/DDBJ whole genome shotgun (WGS) entry which is preliminary data.</text>
</comment>
<protein>
    <submittedName>
        <fullName evidence="2">Uncharacterized protein</fullName>
    </submittedName>
</protein>